<dbReference type="InterPro" id="IPR021961">
    <property type="entry name" value="McrB_DNA-bd"/>
</dbReference>
<sequence>MSQLPMELRDIFKNKQKSYKMSLIHCLTIEGMYDVQNGVHIDELAERFRTHYQKRDHVGLPIDLPPTYIGDSWATITIAEVKTIMQNPIKALEKILMKNAEDVVQLRPDLVSQLHESQIDELREYAKREENAYYASISSTIPLRDNLLEVMNSYVQARTESIKEHPIDQLVRKTIPDELRKLPYIQQPLIVQGSVGKGNWATIPWIAIMNEQITKSTQYGEYLVYLFAEDMSAVYLTFLQGVTEPLKQGKKAAYQYLQNKVIEIRKVVPLEGMNKDRNIILTESGGLGDAYQESTIAYFKYTRETMPSDEQLLADLRAMIDNYTLYAERRQVAVTAETNLHEETEAFEVEVPILEDHLRVQERVNQIKTFIAIRGFSYPGSLIENFYLSLKTKPFVILAGISGTGKTKLVKLFAESLGATEQNKQFALIPVRPDWSDPSDLIGYQDLAGKFRPGPLTKVLLEAMQPANRNKPYFICLDEMNLARVEHYFSDMLSILETQRREGERIVTDTIVPQELLQTMENDGTLSISNLVIPDNVFLIGTVNMDETTHPFSKKVLDRANTLEFNYIRLDDFPMERSGDSEQSEAVPASFLKADYLALQDAFSEHQQLVRSTTGQLVEVNQILEELHAHVGFRVRDAICFYMIYNQRFELLDENAAFDTQLLQKILPRIQGSSQSVKRVLIALMQFCVGKKGGSMSDLEMDSSELYKPWRSYNETPEARYPQSARKLAYMLRRLEEDGFTSFWLS</sequence>
<dbReference type="InterPro" id="IPR052934">
    <property type="entry name" value="Methyl-DNA_Rec/Restrict_Enz"/>
</dbReference>
<evidence type="ECO:0000313" key="3">
    <source>
        <dbReference type="EMBL" id="PWV98525.1"/>
    </source>
</evidence>
<dbReference type="GO" id="GO:0005524">
    <property type="term" value="F:ATP binding"/>
    <property type="evidence" value="ECO:0007669"/>
    <property type="project" value="InterPro"/>
</dbReference>
<comment type="caution">
    <text evidence="3">The sequence shown here is derived from an EMBL/GenBank/DDBJ whole genome shotgun (WGS) entry which is preliminary data.</text>
</comment>
<gene>
    <name evidence="3" type="ORF">DFQ01_11735</name>
</gene>
<evidence type="ECO:0000259" key="2">
    <source>
        <dbReference type="Pfam" id="PF12102"/>
    </source>
</evidence>
<organism evidence="3 4">
    <name type="scientific">Paenibacillus cellulosilyticus</name>
    <dbReference type="NCBI Taxonomy" id="375489"/>
    <lineage>
        <taxon>Bacteria</taxon>
        <taxon>Bacillati</taxon>
        <taxon>Bacillota</taxon>
        <taxon>Bacilli</taxon>
        <taxon>Bacillales</taxon>
        <taxon>Paenibacillaceae</taxon>
        <taxon>Paenibacillus</taxon>
    </lineage>
</organism>
<proteinExistence type="predicted"/>
<dbReference type="Proteomes" id="UP000246635">
    <property type="component" value="Unassembled WGS sequence"/>
</dbReference>
<dbReference type="SUPFAM" id="SSF52540">
    <property type="entry name" value="P-loop containing nucleoside triphosphate hydrolases"/>
    <property type="match status" value="1"/>
</dbReference>
<dbReference type="InterPro" id="IPR011704">
    <property type="entry name" value="ATPase_dyneun-rel_AAA"/>
</dbReference>
<protein>
    <submittedName>
        <fullName evidence="3">Dynein-related subfamily AAA family protein</fullName>
    </submittedName>
</protein>
<dbReference type="OrthoDB" id="9781481at2"/>
<dbReference type="RefSeq" id="WP_110045532.1">
    <property type="nucleotide sequence ID" value="NZ_CP054612.1"/>
</dbReference>
<keyword evidence="4" id="KW-1185">Reference proteome</keyword>
<dbReference type="Gene3D" id="3.40.50.300">
    <property type="entry name" value="P-loop containing nucleotide triphosphate hydrolases"/>
    <property type="match status" value="1"/>
</dbReference>
<dbReference type="PANTHER" id="PTHR37291">
    <property type="entry name" value="5-METHYLCYTOSINE-SPECIFIC RESTRICTION ENZYME B"/>
    <property type="match status" value="1"/>
</dbReference>
<dbReference type="Pfam" id="PF12102">
    <property type="entry name" value="MrcB_N"/>
    <property type="match status" value="1"/>
</dbReference>
<feature type="domain" description="ATPase dynein-related AAA" evidence="1">
    <location>
        <begin position="396"/>
        <end position="558"/>
    </location>
</feature>
<dbReference type="EMBL" id="QGTQ01000017">
    <property type="protein sequence ID" value="PWV98525.1"/>
    <property type="molecule type" value="Genomic_DNA"/>
</dbReference>
<dbReference type="PANTHER" id="PTHR37291:SF1">
    <property type="entry name" value="TYPE IV METHYL-DIRECTED RESTRICTION ENZYME ECOKMCRB SUBUNIT"/>
    <property type="match status" value="1"/>
</dbReference>
<accession>A0A2V2YPZ9</accession>
<feature type="domain" description="Type IV methyl-directed restriction enzyme EcoKMcrB subunit DNA-binding" evidence="2">
    <location>
        <begin position="150"/>
        <end position="326"/>
    </location>
</feature>
<evidence type="ECO:0000259" key="1">
    <source>
        <dbReference type="Pfam" id="PF07728"/>
    </source>
</evidence>
<name>A0A2V2YPZ9_9BACL</name>
<dbReference type="AlphaFoldDB" id="A0A2V2YPZ9"/>
<dbReference type="Gene3D" id="3.30.920.90">
    <property type="match status" value="1"/>
</dbReference>
<dbReference type="InterPro" id="IPR027417">
    <property type="entry name" value="P-loop_NTPase"/>
</dbReference>
<dbReference type="GO" id="GO:0016887">
    <property type="term" value="F:ATP hydrolysis activity"/>
    <property type="evidence" value="ECO:0007669"/>
    <property type="project" value="InterPro"/>
</dbReference>
<reference evidence="3 4" key="1">
    <citation type="submission" date="2018-05" db="EMBL/GenBank/DDBJ databases">
        <title>Genomic Encyclopedia of Type Strains, Phase III (KMG-III): the genomes of soil and plant-associated and newly described type strains.</title>
        <authorList>
            <person name="Whitman W."/>
        </authorList>
    </citation>
    <scope>NUCLEOTIDE SEQUENCE [LARGE SCALE GENOMIC DNA]</scope>
    <source>
        <strain evidence="3 4">CECT 5696</strain>
    </source>
</reference>
<evidence type="ECO:0000313" key="4">
    <source>
        <dbReference type="Proteomes" id="UP000246635"/>
    </source>
</evidence>
<dbReference type="Pfam" id="PF07728">
    <property type="entry name" value="AAA_5"/>
    <property type="match status" value="1"/>
</dbReference>